<sequence length="129" mass="14755">LSEVSPFGHKLGPVSTKMWDAACKLHNNRNLDNNISYRLCSLLEQNGQLEDIHEERNMMRYKTEDGKLGKAAVDNTKNVFSNMKSVLLPVLEVTSDEFDEMINTFGKELEDNDSYLDVIRVYGRKKGKI</sequence>
<protein>
    <submittedName>
        <fullName evidence="1">6653_t:CDS:1</fullName>
    </submittedName>
</protein>
<gene>
    <name evidence="1" type="ORF">AMORRO_LOCUS12568</name>
</gene>
<organism evidence="1 2">
    <name type="scientific">Acaulospora morrowiae</name>
    <dbReference type="NCBI Taxonomy" id="94023"/>
    <lineage>
        <taxon>Eukaryota</taxon>
        <taxon>Fungi</taxon>
        <taxon>Fungi incertae sedis</taxon>
        <taxon>Mucoromycota</taxon>
        <taxon>Glomeromycotina</taxon>
        <taxon>Glomeromycetes</taxon>
        <taxon>Diversisporales</taxon>
        <taxon>Acaulosporaceae</taxon>
        <taxon>Acaulospora</taxon>
    </lineage>
</organism>
<evidence type="ECO:0000313" key="1">
    <source>
        <dbReference type="EMBL" id="CAG8708668.1"/>
    </source>
</evidence>
<name>A0A9N9HVW2_9GLOM</name>
<proteinExistence type="predicted"/>
<dbReference type="OrthoDB" id="2013972at2759"/>
<reference evidence="1" key="1">
    <citation type="submission" date="2021-06" db="EMBL/GenBank/DDBJ databases">
        <authorList>
            <person name="Kallberg Y."/>
            <person name="Tangrot J."/>
            <person name="Rosling A."/>
        </authorList>
    </citation>
    <scope>NUCLEOTIDE SEQUENCE</scope>
    <source>
        <strain evidence="1">CL551</strain>
    </source>
</reference>
<dbReference type="EMBL" id="CAJVPV010018767">
    <property type="protein sequence ID" value="CAG8708668.1"/>
    <property type="molecule type" value="Genomic_DNA"/>
</dbReference>
<keyword evidence="2" id="KW-1185">Reference proteome</keyword>
<dbReference type="Proteomes" id="UP000789342">
    <property type="component" value="Unassembled WGS sequence"/>
</dbReference>
<accession>A0A9N9HVW2</accession>
<feature type="non-terminal residue" evidence="1">
    <location>
        <position position="129"/>
    </location>
</feature>
<dbReference type="AlphaFoldDB" id="A0A9N9HVW2"/>
<evidence type="ECO:0000313" key="2">
    <source>
        <dbReference type="Proteomes" id="UP000789342"/>
    </source>
</evidence>
<comment type="caution">
    <text evidence="1">The sequence shown here is derived from an EMBL/GenBank/DDBJ whole genome shotgun (WGS) entry which is preliminary data.</text>
</comment>